<keyword evidence="3" id="KW-0698">rRNA processing</keyword>
<evidence type="ECO:0000256" key="2">
    <source>
        <dbReference type="ARBA" id="ARBA00022517"/>
    </source>
</evidence>
<evidence type="ECO:0000259" key="8">
    <source>
        <dbReference type="PROSITE" id="PS50126"/>
    </source>
</evidence>
<name>A0AAV4TV08_CAEEX</name>
<feature type="region of interest" description="Disordered" evidence="7">
    <location>
        <begin position="560"/>
        <end position="589"/>
    </location>
</feature>
<evidence type="ECO:0000313" key="10">
    <source>
        <dbReference type="Proteomes" id="UP001054945"/>
    </source>
</evidence>
<accession>A0AAV4TV08</accession>
<feature type="domain" description="S1 motif" evidence="8">
    <location>
        <begin position="687"/>
        <end position="760"/>
    </location>
</feature>
<feature type="domain" description="S1 motif" evidence="8">
    <location>
        <begin position="490"/>
        <end position="553"/>
    </location>
</feature>
<organism evidence="9 10">
    <name type="scientific">Caerostris extrusa</name>
    <name type="common">Bark spider</name>
    <name type="synonym">Caerostris bankana</name>
    <dbReference type="NCBI Taxonomy" id="172846"/>
    <lineage>
        <taxon>Eukaryota</taxon>
        <taxon>Metazoa</taxon>
        <taxon>Ecdysozoa</taxon>
        <taxon>Arthropoda</taxon>
        <taxon>Chelicerata</taxon>
        <taxon>Arachnida</taxon>
        <taxon>Araneae</taxon>
        <taxon>Araneomorphae</taxon>
        <taxon>Entelegynae</taxon>
        <taxon>Araneoidea</taxon>
        <taxon>Araneidae</taxon>
        <taxon>Caerostris</taxon>
    </lineage>
</organism>
<comment type="subcellular location">
    <subcellularLocation>
        <location evidence="1">Nucleus</location>
        <location evidence="1">Nucleolus</location>
    </subcellularLocation>
</comment>
<dbReference type="GO" id="GO:0032040">
    <property type="term" value="C:small-subunit processome"/>
    <property type="evidence" value="ECO:0007669"/>
    <property type="project" value="TreeGrafter"/>
</dbReference>
<evidence type="ECO:0000256" key="6">
    <source>
        <dbReference type="ARBA" id="ARBA00073619"/>
    </source>
</evidence>
<dbReference type="FunFam" id="2.40.50.140:FF:000196">
    <property type="entry name" value="rRNA biogenesis protein RRP5"/>
    <property type="match status" value="1"/>
</dbReference>
<dbReference type="PANTHER" id="PTHR23270:SF10">
    <property type="entry name" value="PROTEIN RRP5 HOMOLOG"/>
    <property type="match status" value="1"/>
</dbReference>
<evidence type="ECO:0000256" key="4">
    <source>
        <dbReference type="ARBA" id="ARBA00022737"/>
    </source>
</evidence>
<dbReference type="InterPro" id="IPR003029">
    <property type="entry name" value="S1_domain"/>
</dbReference>
<dbReference type="InterPro" id="IPR045209">
    <property type="entry name" value="Rrp5"/>
</dbReference>
<feature type="compositionally biased region" description="Basic residues" evidence="7">
    <location>
        <begin position="1"/>
        <end position="18"/>
    </location>
</feature>
<dbReference type="EMBL" id="BPLR01011800">
    <property type="protein sequence ID" value="GIY49132.1"/>
    <property type="molecule type" value="Genomic_DNA"/>
</dbReference>
<dbReference type="Proteomes" id="UP001054945">
    <property type="component" value="Unassembled WGS sequence"/>
</dbReference>
<keyword evidence="10" id="KW-1185">Reference proteome</keyword>
<dbReference type="PANTHER" id="PTHR23270">
    <property type="entry name" value="PROGRAMMED CELL DEATH PROTEIN 11 PRE-RRNA PROCESSING PROTEIN RRP5"/>
    <property type="match status" value="1"/>
</dbReference>
<dbReference type="AlphaFoldDB" id="A0AAV4TV08"/>
<evidence type="ECO:0000313" key="9">
    <source>
        <dbReference type="EMBL" id="GIY49132.1"/>
    </source>
</evidence>
<reference evidence="9 10" key="1">
    <citation type="submission" date="2021-06" db="EMBL/GenBank/DDBJ databases">
        <title>Caerostris extrusa draft genome.</title>
        <authorList>
            <person name="Kono N."/>
            <person name="Arakawa K."/>
        </authorList>
    </citation>
    <scope>NUCLEOTIDE SEQUENCE [LARGE SCALE GENOMIC DNA]</scope>
</reference>
<evidence type="ECO:0000256" key="1">
    <source>
        <dbReference type="ARBA" id="ARBA00004604"/>
    </source>
</evidence>
<evidence type="ECO:0000256" key="7">
    <source>
        <dbReference type="SAM" id="MobiDB-lite"/>
    </source>
</evidence>
<keyword evidence="5" id="KW-0539">Nucleus</keyword>
<evidence type="ECO:0000256" key="5">
    <source>
        <dbReference type="ARBA" id="ARBA00023242"/>
    </source>
</evidence>
<gene>
    <name evidence="9" type="primary">PDCD11</name>
    <name evidence="9" type="ORF">CEXT_786261</name>
</gene>
<keyword evidence="2" id="KW-0690">Ribosome biogenesis</keyword>
<feature type="compositionally biased region" description="Basic and acidic residues" evidence="7">
    <location>
        <begin position="580"/>
        <end position="589"/>
    </location>
</feature>
<dbReference type="InterPro" id="IPR012340">
    <property type="entry name" value="NA-bd_OB-fold"/>
</dbReference>
<dbReference type="SMART" id="SM00316">
    <property type="entry name" value="S1"/>
    <property type="match status" value="8"/>
</dbReference>
<feature type="domain" description="S1 motif" evidence="8">
    <location>
        <begin position="43"/>
        <end position="131"/>
    </location>
</feature>
<keyword evidence="4" id="KW-0677">Repeat</keyword>
<feature type="compositionally biased region" description="Basic residues" evidence="7">
    <location>
        <begin position="569"/>
        <end position="578"/>
    </location>
</feature>
<feature type="region of interest" description="Disordered" evidence="7">
    <location>
        <begin position="1"/>
        <end position="30"/>
    </location>
</feature>
<feature type="domain" description="S1 motif" evidence="8">
    <location>
        <begin position="401"/>
        <end position="469"/>
    </location>
</feature>
<dbReference type="GO" id="GO:0003723">
    <property type="term" value="F:RNA binding"/>
    <property type="evidence" value="ECO:0007669"/>
    <property type="project" value="TreeGrafter"/>
</dbReference>
<dbReference type="Gene3D" id="2.40.50.140">
    <property type="entry name" value="Nucleic acid-binding proteins"/>
    <property type="match status" value="7"/>
</dbReference>
<feature type="domain" description="S1 motif" evidence="8">
    <location>
        <begin position="867"/>
        <end position="942"/>
    </location>
</feature>
<dbReference type="Pfam" id="PF00575">
    <property type="entry name" value="S1"/>
    <property type="match status" value="1"/>
</dbReference>
<evidence type="ECO:0000256" key="3">
    <source>
        <dbReference type="ARBA" id="ARBA00022552"/>
    </source>
</evidence>
<dbReference type="SUPFAM" id="SSF50249">
    <property type="entry name" value="Nucleic acid-binding proteins"/>
    <property type="match status" value="7"/>
</dbReference>
<feature type="domain" description="S1 motif" evidence="8">
    <location>
        <begin position="590"/>
        <end position="662"/>
    </location>
</feature>
<dbReference type="GO" id="GO:0006364">
    <property type="term" value="P:rRNA processing"/>
    <property type="evidence" value="ECO:0007669"/>
    <property type="project" value="UniProtKB-KW"/>
</dbReference>
<protein>
    <recommendedName>
        <fullName evidence="6">rRNA biogenesis protein RRP5</fullName>
    </recommendedName>
</protein>
<feature type="compositionally biased region" description="Basic and acidic residues" evidence="7">
    <location>
        <begin position="19"/>
        <end position="30"/>
    </location>
</feature>
<dbReference type="PROSITE" id="PS50126">
    <property type="entry name" value="S1"/>
    <property type="match status" value="7"/>
</dbReference>
<sequence length="966" mass="108082">MKKKLDVKKNSQKRKKQKTSKDDSEKDELPKAEILNAQSLKEGMLLLGCVMEIRSNCFLMSLPGCLVGKVLLTNISTKYTETIMCSTQEETENESVANLDSIIELGTTFPCKVLSISQQEKKKSMVMLSINPQDVNAELRLSSLYLKMVLHAAVQSVEDHGYVMDIGVKNAQGFLPFSASSGKKNLVVGQVIPTSVRKLPSHKNGNVVWLSELSVNESFPEIDDENLKLISLLPGTNVTAYITLFRNPFFYGKCMDFNACANAMSLRNCNQDVTEASKVSGTILYVHPVTRMIYLLLGPKPTPSTFTNFFRVKKFDLLKNIKYQYSFHHRLLFKVHHGPMGFVYENDLTKTEVSTDSLAKNSVVSMARVLFLHYMDNLIHLSFKKSVCESEIIRPEDVQIGDIYEATVKNHSDNGMFVSICVGFGGFVRKLFLSDILVSMPEKLYPVDSKVKCRVISLHPQSGFNMTCKDSLLQLPPEGILKSYDQAHIGQFYKGVIVQKTDTFIVVLFFNDIKGVVPLNYIPQSAVFYEGQTVLCHVIWCEPKRKKLKLSLLGDKQSSNTNTSVMQSKKAKQNKAKKTINPDKDQFDPKKTHKAVIKSITGNQLNIVLDGGLIGRIHITELGCSQENFRPLTEFSAGQKLKVHIIGVNSKRSVNYLAITNRVMKHFCECALEYPPPVPPERNFHPGMTVMGYIKEINDIAASLWLSPNQTGTLDYLHFSDNPTILRKLKKKLKVGSSLTANVLDVQEKGDACKISLTKIENKPLEAGFNIVGLVQVASPEKGLIIKLPNGYHGTVSLVDLQDVYVPAKAELQKQHKLRFILCHLLEVNSVSKFCQLSLRKSRLYNLQGNCLKGIEPELTIEDIQQGKKVKGYIKVANSNYFIVNFGRMLDGKVPLHQCSTYGCALCKHCQNAVKKYSIGDVLEVVIESVKASKGLYPLSLPELVGLGANEHSRLNLTEDINWSEM</sequence>
<feature type="domain" description="S1 motif" evidence="8">
    <location>
        <begin position="147"/>
        <end position="213"/>
    </location>
</feature>
<proteinExistence type="predicted"/>
<comment type="caution">
    <text evidence="9">The sequence shown here is derived from an EMBL/GenBank/DDBJ whole genome shotgun (WGS) entry which is preliminary data.</text>
</comment>